<sequence>MFASFGQPLADACIERTWDVTDCYFGGSFDVPVGERLRLDRPYCRVDRDALRRTLSPRSELVEPIGGADGRAEGRARYRVTRRSHVSRATSQNIYSPQGALVHDGSRSTVLLESRDGTGTSTRVRARLVVDCTGHETRVVLRDDRARSTPPGYQIAYGCLVRVDESSVPDPDSVGPYSKEAMTPLRSSSWVLR</sequence>
<dbReference type="EMBL" id="JALLAZ020001667">
    <property type="protein sequence ID" value="KAL3768984.1"/>
    <property type="molecule type" value="Genomic_DNA"/>
</dbReference>
<reference evidence="1 2" key="1">
    <citation type="submission" date="2024-10" db="EMBL/GenBank/DDBJ databases">
        <title>Updated reference genomes for cyclostephanoid diatoms.</title>
        <authorList>
            <person name="Roberts W.R."/>
            <person name="Alverson A.J."/>
        </authorList>
    </citation>
    <scope>NUCLEOTIDE SEQUENCE [LARGE SCALE GENOMIC DNA]</scope>
    <source>
        <strain evidence="1 2">AJA276-08</strain>
    </source>
</reference>
<dbReference type="PANTHER" id="PTHR39757:SF5">
    <property type="entry name" value="OS02G0190600 PROTEIN"/>
    <property type="match status" value="1"/>
</dbReference>
<protein>
    <submittedName>
        <fullName evidence="1">Uncharacterized protein</fullName>
    </submittedName>
</protein>
<dbReference type="AlphaFoldDB" id="A0ABD3MYP3"/>
<dbReference type="PANTHER" id="PTHR39757">
    <property type="match status" value="1"/>
</dbReference>
<keyword evidence="2" id="KW-1185">Reference proteome</keyword>
<proteinExistence type="predicted"/>
<evidence type="ECO:0000313" key="1">
    <source>
        <dbReference type="EMBL" id="KAL3768984.1"/>
    </source>
</evidence>
<organism evidence="1 2">
    <name type="scientific">Stephanodiscus triporus</name>
    <dbReference type="NCBI Taxonomy" id="2934178"/>
    <lineage>
        <taxon>Eukaryota</taxon>
        <taxon>Sar</taxon>
        <taxon>Stramenopiles</taxon>
        <taxon>Ochrophyta</taxon>
        <taxon>Bacillariophyta</taxon>
        <taxon>Coscinodiscophyceae</taxon>
        <taxon>Thalassiosirophycidae</taxon>
        <taxon>Stephanodiscales</taxon>
        <taxon>Stephanodiscaceae</taxon>
        <taxon>Stephanodiscus</taxon>
    </lineage>
</organism>
<comment type="caution">
    <text evidence="1">The sequence shown here is derived from an EMBL/GenBank/DDBJ whole genome shotgun (WGS) entry which is preliminary data.</text>
</comment>
<name>A0ABD3MYP3_9STRA</name>
<gene>
    <name evidence="1" type="ORF">ACHAW5_005552</name>
</gene>
<accession>A0ABD3MYP3</accession>
<evidence type="ECO:0000313" key="2">
    <source>
        <dbReference type="Proteomes" id="UP001530315"/>
    </source>
</evidence>
<dbReference type="Proteomes" id="UP001530315">
    <property type="component" value="Unassembled WGS sequence"/>
</dbReference>